<dbReference type="VEuPathDB" id="FungiDB:RhiirA1_476943"/>
<evidence type="ECO:0000313" key="2">
    <source>
        <dbReference type="Proteomes" id="UP000234323"/>
    </source>
</evidence>
<accession>A0A2I1H8F0</accession>
<dbReference type="EMBL" id="LLXI01001788">
    <property type="protein sequence ID" value="PKY55159.1"/>
    <property type="molecule type" value="Genomic_DNA"/>
</dbReference>
<gene>
    <name evidence="1" type="ORF">RhiirA4_474443</name>
</gene>
<sequence>MRDIFEADCKQLQNELLSNKSPLITWNISLKDLQVKYCLLARILALLYDNMLTIRSSGIKVNQIQGGSLPIVEIFTHKEIFNKGISKGLKGKNVYFASQLMSSDGIRLLRYKDLKHRIKINTQGRIPSWFKFVENKLIEEPLKSKKVKNNYQLGYNLHNEEMNIDKLKTKNWITTFHNQIGKPIIGRVLDKPKEDQL</sequence>
<reference evidence="1 2" key="1">
    <citation type="submission" date="2015-10" db="EMBL/GenBank/DDBJ databases">
        <title>Genome analyses suggest a sexual origin of heterokaryosis in a supposedly ancient asexual fungus.</title>
        <authorList>
            <person name="Ropars J."/>
            <person name="Sedzielewska K."/>
            <person name="Noel J."/>
            <person name="Charron P."/>
            <person name="Farinelli L."/>
            <person name="Marton T."/>
            <person name="Kruger M."/>
            <person name="Pelin A."/>
            <person name="Brachmann A."/>
            <person name="Corradi N."/>
        </authorList>
    </citation>
    <scope>NUCLEOTIDE SEQUENCE [LARGE SCALE GENOMIC DNA]</scope>
    <source>
        <strain evidence="1 2">A4</strain>
    </source>
</reference>
<protein>
    <submittedName>
        <fullName evidence="1">Uncharacterized protein</fullName>
    </submittedName>
</protein>
<keyword evidence="2" id="KW-1185">Reference proteome</keyword>
<dbReference type="Proteomes" id="UP000234323">
    <property type="component" value="Unassembled WGS sequence"/>
</dbReference>
<proteinExistence type="predicted"/>
<dbReference type="AlphaFoldDB" id="A0A2I1H8F0"/>
<dbReference type="VEuPathDB" id="FungiDB:FUN_008799"/>
<name>A0A2I1H8F0_9GLOM</name>
<comment type="caution">
    <text evidence="1">The sequence shown here is derived from an EMBL/GenBank/DDBJ whole genome shotgun (WGS) entry which is preliminary data.</text>
</comment>
<evidence type="ECO:0000313" key="1">
    <source>
        <dbReference type="EMBL" id="PKY55159.1"/>
    </source>
</evidence>
<organism evidence="1 2">
    <name type="scientific">Rhizophagus irregularis</name>
    <dbReference type="NCBI Taxonomy" id="588596"/>
    <lineage>
        <taxon>Eukaryota</taxon>
        <taxon>Fungi</taxon>
        <taxon>Fungi incertae sedis</taxon>
        <taxon>Mucoromycota</taxon>
        <taxon>Glomeromycotina</taxon>
        <taxon>Glomeromycetes</taxon>
        <taxon>Glomerales</taxon>
        <taxon>Glomeraceae</taxon>
        <taxon>Rhizophagus</taxon>
    </lineage>
</organism>